<dbReference type="RefSeq" id="WP_149097644.1">
    <property type="nucleotide sequence ID" value="NZ_BMMG01000002.1"/>
</dbReference>
<dbReference type="EMBL" id="JBGOGF010000001">
    <property type="protein sequence ID" value="MFA1769819.1"/>
    <property type="molecule type" value="Genomic_DNA"/>
</dbReference>
<evidence type="ECO:0000313" key="2">
    <source>
        <dbReference type="EMBL" id="MFA1769819.1"/>
    </source>
</evidence>
<reference evidence="1 3" key="2">
    <citation type="submission" date="2019-09" db="EMBL/GenBank/DDBJ databases">
        <title>A bacterium isolated from glacier soil.</title>
        <authorList>
            <person name="Liu Q."/>
        </authorList>
    </citation>
    <scope>NUCLEOTIDE SEQUENCE [LARGE SCALE GENOMIC DNA]</scope>
    <source>
        <strain evidence="1 3">MDT1-10-3</strain>
    </source>
</reference>
<accession>A0A5M8QJW9</accession>
<evidence type="ECO:0000313" key="3">
    <source>
        <dbReference type="Proteomes" id="UP000323866"/>
    </source>
</evidence>
<dbReference type="InterPro" id="IPR029044">
    <property type="entry name" value="Nucleotide-diphossugar_trans"/>
</dbReference>
<evidence type="ECO:0000313" key="4">
    <source>
        <dbReference type="Proteomes" id="UP001570846"/>
    </source>
</evidence>
<evidence type="ECO:0000313" key="1">
    <source>
        <dbReference type="EMBL" id="KAA6435451.1"/>
    </source>
</evidence>
<reference evidence="1 3" key="1">
    <citation type="submission" date="2019-07" db="EMBL/GenBank/DDBJ databases">
        <authorList>
            <person name="Qu J.-H."/>
        </authorList>
    </citation>
    <scope>NUCLEOTIDE SEQUENCE [LARGE SCALE GENOMIC DNA]</scope>
    <source>
        <strain evidence="1 3">MDT1-10-3</strain>
    </source>
</reference>
<sequence>MNLLLLTVGPHLNTYSQANFAILSFLPYLQPGQHTVYVCTDHPQYYQHLAQEVQLLPVTQEQLTQWQGPHRFFWRIKIKAIEHLMSQAPDQPVVYVDSDVFLFQPPQAWWAQLQSGTAFMHQMEGQLSALKSKTEKKMWQQVQGMDFGAFQINSRHQMWNAGVVAVPAQQNLAAIALALRICDQMCAQQVTPRLIEQFALSVALQETYGLQEAKPWLAHYWGNKEEWNERIAQFFLAARLEGCTVAQEVVRLQLFDFTSLALVSRNKRTRARLLHVVDRLFPLKAQVFIEK</sequence>
<proteinExistence type="predicted"/>
<evidence type="ECO:0008006" key="5">
    <source>
        <dbReference type="Google" id="ProtNLM"/>
    </source>
</evidence>
<name>A0A5M8QJW9_9BACT</name>
<gene>
    <name evidence="2" type="ORF">ACD591_00830</name>
    <name evidence="1" type="ORF">FOE74_05740</name>
</gene>
<reference evidence="2 4" key="3">
    <citation type="submission" date="2024-08" db="EMBL/GenBank/DDBJ databases">
        <authorList>
            <person name="Wei W."/>
        </authorList>
    </citation>
    <scope>NUCLEOTIDE SEQUENCE [LARGE SCALE GENOMIC DNA]</scope>
    <source>
        <strain evidence="2 4">XU2</strain>
    </source>
</reference>
<keyword evidence="4" id="KW-1185">Reference proteome</keyword>
<organism evidence="1 3">
    <name type="scientific">Rufibacter glacialis</name>
    <dbReference type="NCBI Taxonomy" id="1259555"/>
    <lineage>
        <taxon>Bacteria</taxon>
        <taxon>Pseudomonadati</taxon>
        <taxon>Bacteroidota</taxon>
        <taxon>Cytophagia</taxon>
        <taxon>Cytophagales</taxon>
        <taxon>Hymenobacteraceae</taxon>
        <taxon>Rufibacter</taxon>
    </lineage>
</organism>
<dbReference type="AlphaFoldDB" id="A0A5M8QJW9"/>
<dbReference type="SUPFAM" id="SSF53448">
    <property type="entry name" value="Nucleotide-diphospho-sugar transferases"/>
    <property type="match status" value="1"/>
</dbReference>
<dbReference type="EMBL" id="VKKZ01000019">
    <property type="protein sequence ID" value="KAA6435451.1"/>
    <property type="molecule type" value="Genomic_DNA"/>
</dbReference>
<comment type="caution">
    <text evidence="1">The sequence shown here is derived from an EMBL/GenBank/DDBJ whole genome shotgun (WGS) entry which is preliminary data.</text>
</comment>
<dbReference type="OrthoDB" id="850028at2"/>
<protein>
    <recommendedName>
        <fullName evidence="5">Nucleotide-diphospho-sugar transferase domain-containing protein</fullName>
    </recommendedName>
</protein>
<dbReference type="Proteomes" id="UP000323866">
    <property type="component" value="Unassembled WGS sequence"/>
</dbReference>
<dbReference type="Proteomes" id="UP001570846">
    <property type="component" value="Unassembled WGS sequence"/>
</dbReference>